<dbReference type="KEGG" id="hmi:soil367_17615"/>
<keyword evidence="6" id="KW-0249">Electron transport</keyword>
<evidence type="ECO:0000256" key="6">
    <source>
        <dbReference type="ARBA" id="ARBA00022982"/>
    </source>
</evidence>
<dbReference type="GO" id="GO:0030058">
    <property type="term" value="F:aliphatic amine dehydrogenase activity"/>
    <property type="evidence" value="ECO:0007669"/>
    <property type="project" value="InterPro"/>
</dbReference>
<evidence type="ECO:0000256" key="7">
    <source>
        <dbReference type="ARBA" id="ARBA00023002"/>
    </source>
</evidence>
<dbReference type="OrthoDB" id="185182at2"/>
<keyword evidence="5" id="KW-0574">Periplasm</keyword>
<evidence type="ECO:0000313" key="9">
    <source>
        <dbReference type="EMBL" id="QCF27592.1"/>
    </source>
</evidence>
<feature type="disulfide bond" evidence="8">
    <location>
        <begin position="199"/>
        <end position="215"/>
    </location>
</feature>
<sequence>MQNLPQRDVRCGGRLSSFLMERRHMRVLGITLGAVLGVLAVGGAQADDDFEPEVLTVEESIEPGANLFLLDQSWQGASRLNVLAVEDLAHKGNLSMGLVAQMALSRDRKTAYTISAYAKRITYGPTEAVLQIFDVDTLTLKSEVIIPDKMSQVAPSNAVLQLSADDRYAFIQNATPATSVTIVDTKAGEVIAEVPTPGCFGIYPALDSQRFSTLCGDGTMAAYDFEADGEFSAPVRSKKLFDPDEDALFIMPERVGKDLVFPSFKGNLYRISDAGTPRLVDKFSLTEGIEGDWAPGGVDVMAYNASHDVMFVLMHPDAEEGSHKNGAEELWAVDMDAQEVLYRSAVGHLASIAVTPGEEPVLFGMSEESEVVRYEIAPEARFAAKPTATLEGAGDWTVYAIAGG</sequence>
<evidence type="ECO:0000256" key="5">
    <source>
        <dbReference type="ARBA" id="ARBA00022764"/>
    </source>
</evidence>
<dbReference type="Pfam" id="PF06433">
    <property type="entry name" value="Me-amine-dh_H"/>
    <property type="match status" value="1"/>
</dbReference>
<proteinExistence type="inferred from homology"/>
<dbReference type="Proteomes" id="UP000298049">
    <property type="component" value="Chromosome"/>
</dbReference>
<protein>
    <submittedName>
        <fullName evidence="9">Amine dehydrogenase</fullName>
    </submittedName>
</protein>
<dbReference type="GO" id="GO:0042597">
    <property type="term" value="C:periplasmic space"/>
    <property type="evidence" value="ECO:0007669"/>
    <property type="project" value="UniProtKB-SubCell"/>
</dbReference>
<accession>A0A4P7XM83</accession>
<evidence type="ECO:0000256" key="2">
    <source>
        <dbReference type="ARBA" id="ARBA00010548"/>
    </source>
</evidence>
<reference evidence="9 10" key="1">
    <citation type="submission" date="2018-07" db="EMBL/GenBank/DDBJ databases">
        <title>Marsedoiliclastica nanhaica gen. nov. sp. nov., a novel marine hydrocarbonoclastic bacterium isolated from an in-situ enriched hydrocarbon-degrading consortium in deep-sea sediment.</title>
        <authorList>
            <person name="Dong C."/>
            <person name="Ma T."/>
            <person name="Liu R."/>
            <person name="Shao Z."/>
        </authorList>
    </citation>
    <scope>NUCLEOTIDE SEQUENCE [LARGE SCALE GENOMIC DNA]</scope>
    <source>
        <strain evidence="10">soil36-7</strain>
    </source>
</reference>
<evidence type="ECO:0000256" key="1">
    <source>
        <dbReference type="ARBA" id="ARBA00004418"/>
    </source>
</evidence>
<comment type="similarity">
    <text evidence="2">Belongs to the aromatic amine dehydrogenase heavy chain family.</text>
</comment>
<keyword evidence="8" id="KW-1015">Disulfide bond</keyword>
<dbReference type="EMBL" id="CP031093">
    <property type="protein sequence ID" value="QCF27592.1"/>
    <property type="molecule type" value="Genomic_DNA"/>
</dbReference>
<keyword evidence="10" id="KW-1185">Reference proteome</keyword>
<dbReference type="InterPro" id="IPR011044">
    <property type="entry name" value="Quino_amine_DH_bsu"/>
</dbReference>
<dbReference type="Gene3D" id="2.130.10.10">
    <property type="entry name" value="YVTN repeat-like/Quinoprotein amine dehydrogenase"/>
    <property type="match status" value="1"/>
</dbReference>
<keyword evidence="4" id="KW-0732">Signal</keyword>
<name>A0A4P7XM83_9ALTE</name>
<evidence type="ECO:0000256" key="4">
    <source>
        <dbReference type="ARBA" id="ARBA00022729"/>
    </source>
</evidence>
<evidence type="ECO:0000313" key="10">
    <source>
        <dbReference type="Proteomes" id="UP000298049"/>
    </source>
</evidence>
<dbReference type="InterPro" id="IPR015943">
    <property type="entry name" value="WD40/YVTN_repeat-like_dom_sf"/>
</dbReference>
<keyword evidence="3" id="KW-0813">Transport</keyword>
<dbReference type="SUPFAM" id="SSF50969">
    <property type="entry name" value="YVTN repeat-like/Quinoprotein amine dehydrogenase"/>
    <property type="match status" value="1"/>
</dbReference>
<dbReference type="AlphaFoldDB" id="A0A4P7XM83"/>
<keyword evidence="7" id="KW-0560">Oxidoreductase</keyword>
<evidence type="ECO:0000256" key="8">
    <source>
        <dbReference type="PIRSR" id="PIRSR609451-50"/>
    </source>
</evidence>
<gene>
    <name evidence="9" type="ORF">soil367_17615</name>
</gene>
<comment type="subcellular location">
    <subcellularLocation>
        <location evidence="1">Periplasm</location>
    </subcellularLocation>
</comment>
<evidence type="ECO:0000256" key="3">
    <source>
        <dbReference type="ARBA" id="ARBA00022448"/>
    </source>
</evidence>
<organism evidence="9 10">
    <name type="scientific">Hydrocarboniclastica marina</name>
    <dbReference type="NCBI Taxonomy" id="2259620"/>
    <lineage>
        <taxon>Bacteria</taxon>
        <taxon>Pseudomonadati</taxon>
        <taxon>Pseudomonadota</taxon>
        <taxon>Gammaproteobacteria</taxon>
        <taxon>Alteromonadales</taxon>
        <taxon>Alteromonadaceae</taxon>
        <taxon>Hydrocarboniclastica</taxon>
    </lineage>
</organism>
<dbReference type="InterPro" id="IPR009451">
    <property type="entry name" value="Metamine_DH_Hvc"/>
</dbReference>